<dbReference type="EMBL" id="JACGWN010000015">
    <property type="protein sequence ID" value="KAL0401585.1"/>
    <property type="molecule type" value="Genomic_DNA"/>
</dbReference>
<proteinExistence type="predicted"/>
<reference evidence="1" key="1">
    <citation type="submission" date="2020-06" db="EMBL/GenBank/DDBJ databases">
        <authorList>
            <person name="Li T."/>
            <person name="Hu X."/>
            <person name="Zhang T."/>
            <person name="Song X."/>
            <person name="Zhang H."/>
            <person name="Dai N."/>
            <person name="Sheng W."/>
            <person name="Hou X."/>
            <person name="Wei L."/>
        </authorList>
    </citation>
    <scope>NUCLEOTIDE SEQUENCE</scope>
    <source>
        <strain evidence="1">KEN1</strain>
        <tissue evidence="1">Leaf</tissue>
    </source>
</reference>
<evidence type="ECO:0008006" key="2">
    <source>
        <dbReference type="Google" id="ProtNLM"/>
    </source>
</evidence>
<name>A0AAW2TA26_9LAMI</name>
<organism evidence="1">
    <name type="scientific">Sesamum latifolium</name>
    <dbReference type="NCBI Taxonomy" id="2727402"/>
    <lineage>
        <taxon>Eukaryota</taxon>
        <taxon>Viridiplantae</taxon>
        <taxon>Streptophyta</taxon>
        <taxon>Embryophyta</taxon>
        <taxon>Tracheophyta</taxon>
        <taxon>Spermatophyta</taxon>
        <taxon>Magnoliopsida</taxon>
        <taxon>eudicotyledons</taxon>
        <taxon>Gunneridae</taxon>
        <taxon>Pentapetalae</taxon>
        <taxon>asterids</taxon>
        <taxon>lamiids</taxon>
        <taxon>Lamiales</taxon>
        <taxon>Pedaliaceae</taxon>
        <taxon>Sesamum</taxon>
    </lineage>
</organism>
<comment type="caution">
    <text evidence="1">The sequence shown here is derived from an EMBL/GenBank/DDBJ whole genome shotgun (WGS) entry which is preliminary data.</text>
</comment>
<sequence>MAHNRRPLAQSKYFYSRTWDKKQDNNFISMLAWQGNFSNKQTNPDDPNWEALEFAKGVVDLFSRKDIPMATYVKRLEILRKHYETFKCIL</sequence>
<accession>A0AAW2TA26</accession>
<evidence type="ECO:0000313" key="1">
    <source>
        <dbReference type="EMBL" id="KAL0401585.1"/>
    </source>
</evidence>
<dbReference type="AlphaFoldDB" id="A0AAW2TA26"/>
<reference evidence="1" key="2">
    <citation type="journal article" date="2024" name="Plant">
        <title>Genomic evolution and insights into agronomic trait innovations of Sesamum species.</title>
        <authorList>
            <person name="Miao H."/>
            <person name="Wang L."/>
            <person name="Qu L."/>
            <person name="Liu H."/>
            <person name="Sun Y."/>
            <person name="Le M."/>
            <person name="Wang Q."/>
            <person name="Wei S."/>
            <person name="Zheng Y."/>
            <person name="Lin W."/>
            <person name="Duan Y."/>
            <person name="Cao H."/>
            <person name="Xiong S."/>
            <person name="Wang X."/>
            <person name="Wei L."/>
            <person name="Li C."/>
            <person name="Ma Q."/>
            <person name="Ju M."/>
            <person name="Zhao R."/>
            <person name="Li G."/>
            <person name="Mu C."/>
            <person name="Tian Q."/>
            <person name="Mei H."/>
            <person name="Zhang T."/>
            <person name="Gao T."/>
            <person name="Zhang H."/>
        </authorList>
    </citation>
    <scope>NUCLEOTIDE SEQUENCE</scope>
    <source>
        <strain evidence="1">KEN1</strain>
    </source>
</reference>
<gene>
    <name evidence="1" type="ORF">Slati_4188400</name>
</gene>
<protein>
    <recommendedName>
        <fullName evidence="2">Myb/SANT-like domain-containing protein</fullName>
    </recommendedName>
</protein>